<feature type="region of interest" description="Disordered" evidence="1">
    <location>
        <begin position="162"/>
        <end position="185"/>
    </location>
</feature>
<evidence type="ECO:0000256" key="1">
    <source>
        <dbReference type="SAM" id="MobiDB-lite"/>
    </source>
</evidence>
<keyword evidence="3" id="KW-1185">Reference proteome</keyword>
<feature type="compositionally biased region" description="Basic and acidic residues" evidence="1">
    <location>
        <begin position="303"/>
        <end position="312"/>
    </location>
</feature>
<feature type="region of interest" description="Disordered" evidence="1">
    <location>
        <begin position="266"/>
        <end position="326"/>
    </location>
</feature>
<dbReference type="RefSeq" id="XP_040779180.1">
    <property type="nucleotide sequence ID" value="XM_040920135.1"/>
</dbReference>
<dbReference type="AlphaFoldDB" id="A0A9P4Y767"/>
<feature type="compositionally biased region" description="Basic and acidic residues" evidence="1">
    <location>
        <begin position="162"/>
        <end position="174"/>
    </location>
</feature>
<dbReference type="Proteomes" id="UP000803844">
    <property type="component" value="Unassembled WGS sequence"/>
</dbReference>
<dbReference type="OrthoDB" id="5236268at2759"/>
<dbReference type="EMBL" id="MU032345">
    <property type="protein sequence ID" value="KAF3768219.1"/>
    <property type="molecule type" value="Genomic_DNA"/>
</dbReference>
<gene>
    <name evidence="2" type="ORF">M406DRAFT_326815</name>
</gene>
<protein>
    <submittedName>
        <fullName evidence="2">Uncharacterized protein</fullName>
    </submittedName>
</protein>
<sequence>MSQTFIERLRSRTPAEGSRRGCLLSEECLLALRAFNQTRADNSLAAYVEAAKRTVLDHYGIRLAFQPTADPLQQDILSTWLEYLVYKHWLSTYCKTRVETYQRQYDKAWEKLLVLDVLTPAERETRQIDGNALQMARRKTEAGLESRARDCEAALLSFETADEQHEQHEQHEQRSPSARLQLAESKMKHDRANAPISAIEDFLCQTVDYRLHGPHWEMLADTHYSELPWVLRQLPQVQRDARQRMHRVMEGQGLLRRSLRIANQKLESTVDSQAPPPPALWPKKRGRAEADKSLQAPQQLQESVKEQRQEGARKRRRVAKMSLEHQ</sequence>
<evidence type="ECO:0000313" key="3">
    <source>
        <dbReference type="Proteomes" id="UP000803844"/>
    </source>
</evidence>
<comment type="caution">
    <text evidence="2">The sequence shown here is derived from an EMBL/GenBank/DDBJ whole genome shotgun (WGS) entry which is preliminary data.</text>
</comment>
<evidence type="ECO:0000313" key="2">
    <source>
        <dbReference type="EMBL" id="KAF3768219.1"/>
    </source>
</evidence>
<name>A0A9P4Y767_CRYP1</name>
<organism evidence="2 3">
    <name type="scientific">Cryphonectria parasitica (strain ATCC 38755 / EP155)</name>
    <dbReference type="NCBI Taxonomy" id="660469"/>
    <lineage>
        <taxon>Eukaryota</taxon>
        <taxon>Fungi</taxon>
        <taxon>Dikarya</taxon>
        <taxon>Ascomycota</taxon>
        <taxon>Pezizomycotina</taxon>
        <taxon>Sordariomycetes</taxon>
        <taxon>Sordariomycetidae</taxon>
        <taxon>Diaporthales</taxon>
        <taxon>Cryphonectriaceae</taxon>
        <taxon>Cryphonectria-Endothia species complex</taxon>
        <taxon>Cryphonectria</taxon>
    </lineage>
</organism>
<accession>A0A9P4Y767</accession>
<dbReference type="GeneID" id="63837264"/>
<proteinExistence type="predicted"/>
<reference evidence="2" key="1">
    <citation type="journal article" date="2020" name="Phytopathology">
        <title>Genome sequence of the chestnut blight fungus Cryphonectria parasitica EP155: A fundamental resource for an archetypical invasive plant pathogen.</title>
        <authorList>
            <person name="Crouch J.A."/>
            <person name="Dawe A."/>
            <person name="Aerts A."/>
            <person name="Barry K."/>
            <person name="Churchill A.C.L."/>
            <person name="Grimwood J."/>
            <person name="Hillman B."/>
            <person name="Milgroom M.G."/>
            <person name="Pangilinan J."/>
            <person name="Smith M."/>
            <person name="Salamov A."/>
            <person name="Schmutz J."/>
            <person name="Yadav J."/>
            <person name="Grigoriev I.V."/>
            <person name="Nuss D."/>
        </authorList>
    </citation>
    <scope>NUCLEOTIDE SEQUENCE</scope>
    <source>
        <strain evidence="2">EP155</strain>
    </source>
</reference>